<keyword evidence="2" id="KW-1185">Reference proteome</keyword>
<evidence type="ECO:0000313" key="2">
    <source>
        <dbReference type="Proteomes" id="UP001263246"/>
    </source>
</evidence>
<sequence>MGFIDAIWSLGTAVVSTCAKIGGEVMSAVGTFAKDLVTGPIPGIIPSIVLGKILTLAIDVISAVAGALTEKPKEETPEEIGLKAEMADKKPEDFDSINDYIEHLRNDIKVDEERLKEMDEKERATYAAIGAGLYVKQVEEKYNIELPPEFWHSTAELRNEGKISEEMPSDLIEFMKEHGIESGATFSDYLSGKLGIGSEDQQKMYDALKDTYRKEYPDATDSELNSKINTL</sequence>
<organism evidence="1 2">
    <name type="scientific">Faecalibacterium wellingii</name>
    <dbReference type="NCBI Taxonomy" id="2929491"/>
    <lineage>
        <taxon>Bacteria</taxon>
        <taxon>Bacillati</taxon>
        <taxon>Bacillota</taxon>
        <taxon>Clostridia</taxon>
        <taxon>Eubacteriales</taxon>
        <taxon>Oscillospiraceae</taxon>
        <taxon>Faecalibacterium</taxon>
    </lineage>
</organism>
<dbReference type="RefSeq" id="WP_249237107.1">
    <property type="nucleotide sequence ID" value="NZ_CP094473.1"/>
</dbReference>
<gene>
    <name evidence="1" type="ORF">RX402_04290</name>
</gene>
<reference evidence="1 2" key="1">
    <citation type="submission" date="2023-10" db="EMBL/GenBank/DDBJ databases">
        <title>Host Genetic Regulation of Human Gut Microbial Structural Variation.</title>
        <authorList>
            <person name="Harmsen H.J.M."/>
        </authorList>
    </citation>
    <scope>NUCLEOTIDE SEQUENCE [LARGE SCALE GENOMIC DNA]</scope>
    <source>
        <strain evidence="1 2">HTF-F</strain>
    </source>
</reference>
<dbReference type="EMBL" id="JAWHPR010000002">
    <property type="protein sequence ID" value="MDU8687970.1"/>
    <property type="molecule type" value="Genomic_DNA"/>
</dbReference>
<comment type="caution">
    <text evidence="1">The sequence shown here is derived from an EMBL/GenBank/DDBJ whole genome shotgun (WGS) entry which is preliminary data.</text>
</comment>
<protein>
    <submittedName>
        <fullName evidence="1">Uncharacterized protein</fullName>
    </submittedName>
</protein>
<dbReference type="Proteomes" id="UP001263246">
    <property type="component" value="Unassembled WGS sequence"/>
</dbReference>
<accession>A0ABU3TXG0</accession>
<name>A0ABU3TXG0_9FIRM</name>
<proteinExistence type="predicted"/>
<evidence type="ECO:0000313" key="1">
    <source>
        <dbReference type="EMBL" id="MDU8687970.1"/>
    </source>
</evidence>